<name>A0ACA9SBA1_9GLOM</name>
<feature type="non-terminal residue" evidence="1">
    <location>
        <position position="1"/>
    </location>
</feature>
<comment type="caution">
    <text evidence="1">The sequence shown here is derived from an EMBL/GenBank/DDBJ whole genome shotgun (WGS) entry which is preliminary data.</text>
</comment>
<dbReference type="Proteomes" id="UP000789920">
    <property type="component" value="Unassembled WGS sequence"/>
</dbReference>
<reference evidence="1" key="1">
    <citation type="submission" date="2021-06" db="EMBL/GenBank/DDBJ databases">
        <authorList>
            <person name="Kallberg Y."/>
            <person name="Tangrot J."/>
            <person name="Rosling A."/>
        </authorList>
    </citation>
    <scope>NUCLEOTIDE SEQUENCE</scope>
    <source>
        <strain evidence="1">MA461A</strain>
    </source>
</reference>
<sequence length="62" mass="6934">AKCRVSKKKLSACKASQASVNTRKAVQKEKAAQQEKAVQQENPILEDINNILIQIDNDKLQQ</sequence>
<gene>
    <name evidence="1" type="ORF">RPERSI_LOCUS29142</name>
</gene>
<keyword evidence="2" id="KW-1185">Reference proteome</keyword>
<feature type="non-terminal residue" evidence="1">
    <location>
        <position position="62"/>
    </location>
</feature>
<evidence type="ECO:0000313" key="1">
    <source>
        <dbReference type="EMBL" id="CAG8834274.1"/>
    </source>
</evidence>
<proteinExistence type="predicted"/>
<evidence type="ECO:0000313" key="2">
    <source>
        <dbReference type="Proteomes" id="UP000789920"/>
    </source>
</evidence>
<organism evidence="1 2">
    <name type="scientific">Racocetra persica</name>
    <dbReference type="NCBI Taxonomy" id="160502"/>
    <lineage>
        <taxon>Eukaryota</taxon>
        <taxon>Fungi</taxon>
        <taxon>Fungi incertae sedis</taxon>
        <taxon>Mucoromycota</taxon>
        <taxon>Glomeromycotina</taxon>
        <taxon>Glomeromycetes</taxon>
        <taxon>Diversisporales</taxon>
        <taxon>Gigasporaceae</taxon>
        <taxon>Racocetra</taxon>
    </lineage>
</organism>
<dbReference type="EMBL" id="CAJVQC010108698">
    <property type="protein sequence ID" value="CAG8834274.1"/>
    <property type="molecule type" value="Genomic_DNA"/>
</dbReference>
<protein>
    <submittedName>
        <fullName evidence="1">20225_t:CDS:1</fullName>
    </submittedName>
</protein>
<accession>A0ACA9SBA1</accession>